<dbReference type="InterPro" id="IPR014284">
    <property type="entry name" value="RNA_pol_sigma-70_dom"/>
</dbReference>
<organism evidence="6 7">
    <name type="scientific">Candidatus Thiomargarita nelsonii</name>
    <dbReference type="NCBI Taxonomy" id="1003181"/>
    <lineage>
        <taxon>Bacteria</taxon>
        <taxon>Pseudomonadati</taxon>
        <taxon>Pseudomonadota</taxon>
        <taxon>Gammaproteobacteria</taxon>
        <taxon>Thiotrichales</taxon>
        <taxon>Thiotrichaceae</taxon>
        <taxon>Thiomargarita</taxon>
    </lineage>
</organism>
<keyword evidence="2" id="KW-0731">Sigma factor</keyword>
<dbReference type="AlphaFoldDB" id="A0A176RUA4"/>
<evidence type="ECO:0000256" key="1">
    <source>
        <dbReference type="ARBA" id="ARBA00023015"/>
    </source>
</evidence>
<dbReference type="InterPro" id="IPR013325">
    <property type="entry name" value="RNA_pol_sigma_r2"/>
</dbReference>
<dbReference type="Gene3D" id="1.10.1740.10">
    <property type="match status" value="1"/>
</dbReference>
<dbReference type="InterPro" id="IPR007627">
    <property type="entry name" value="RNA_pol_sigma70_r2"/>
</dbReference>
<evidence type="ECO:0000256" key="2">
    <source>
        <dbReference type="ARBA" id="ARBA00023082"/>
    </source>
</evidence>
<feature type="domain" description="RNA polymerase sigma-70 region 2" evidence="5">
    <location>
        <begin position="21"/>
        <end position="87"/>
    </location>
</feature>
<dbReference type="InterPro" id="IPR039425">
    <property type="entry name" value="RNA_pol_sigma-70-like"/>
</dbReference>
<name>A0A176RUA4_9GAMM</name>
<dbReference type="PANTHER" id="PTHR43133">
    <property type="entry name" value="RNA POLYMERASE ECF-TYPE SIGMA FACTO"/>
    <property type="match status" value="1"/>
</dbReference>
<dbReference type="GO" id="GO:0006352">
    <property type="term" value="P:DNA-templated transcription initiation"/>
    <property type="evidence" value="ECO:0007669"/>
    <property type="project" value="InterPro"/>
</dbReference>
<keyword evidence="3" id="KW-0238">DNA-binding</keyword>
<evidence type="ECO:0000313" key="6">
    <source>
        <dbReference type="EMBL" id="OAD19333.1"/>
    </source>
</evidence>
<dbReference type="GO" id="GO:0016987">
    <property type="term" value="F:sigma factor activity"/>
    <property type="evidence" value="ECO:0007669"/>
    <property type="project" value="UniProtKB-KW"/>
</dbReference>
<evidence type="ECO:0000256" key="4">
    <source>
        <dbReference type="ARBA" id="ARBA00023163"/>
    </source>
</evidence>
<sequence length="198" mass="23236">MDEKAALKDIRNGGKKGCTVLYKQYVNSLRYFLISKHHIPENDVDDVLQETFFKFVKSIHRFKENCKVSTWLYIIAKNVANDYWRKQHDHSLVSLDEDEWENHLLDEISEEQSKKEQNDLELMMCLERVLALLERDGSKTSHLKCLKALTLRAQGSSVKDVANQIGRTNDATRKYLEGCRKTLRQYQPLQNCWKQLSD</sequence>
<dbReference type="EMBL" id="LUTY01002843">
    <property type="protein sequence ID" value="OAD19333.1"/>
    <property type="molecule type" value="Genomic_DNA"/>
</dbReference>
<protein>
    <submittedName>
        <fullName evidence="6">RNA polymerase sigma-70 domain protein</fullName>
    </submittedName>
</protein>
<comment type="caution">
    <text evidence="6">The sequence shown here is derived from an EMBL/GenBank/DDBJ whole genome shotgun (WGS) entry which is preliminary data.</text>
</comment>
<dbReference type="PANTHER" id="PTHR43133:SF8">
    <property type="entry name" value="RNA POLYMERASE SIGMA FACTOR HI_1459-RELATED"/>
    <property type="match status" value="1"/>
</dbReference>
<keyword evidence="7" id="KW-1185">Reference proteome</keyword>
<evidence type="ECO:0000259" key="5">
    <source>
        <dbReference type="Pfam" id="PF04542"/>
    </source>
</evidence>
<evidence type="ECO:0000313" key="7">
    <source>
        <dbReference type="Proteomes" id="UP000076962"/>
    </source>
</evidence>
<dbReference type="Pfam" id="PF04542">
    <property type="entry name" value="Sigma70_r2"/>
    <property type="match status" value="1"/>
</dbReference>
<dbReference type="NCBIfam" id="TIGR02937">
    <property type="entry name" value="sigma70-ECF"/>
    <property type="match status" value="1"/>
</dbReference>
<dbReference type="Proteomes" id="UP000076962">
    <property type="component" value="Unassembled WGS sequence"/>
</dbReference>
<keyword evidence="4" id="KW-0804">Transcription</keyword>
<accession>A0A176RUA4</accession>
<dbReference type="GO" id="GO:0003677">
    <property type="term" value="F:DNA binding"/>
    <property type="evidence" value="ECO:0007669"/>
    <property type="project" value="UniProtKB-KW"/>
</dbReference>
<gene>
    <name evidence="6" type="ORF">THIOM_005040</name>
</gene>
<reference evidence="6 7" key="1">
    <citation type="submission" date="2016-05" db="EMBL/GenBank/DDBJ databases">
        <title>Single-cell genome of chain-forming Candidatus Thiomargarita nelsonii and comparison to other large sulfur-oxidizing bacteria.</title>
        <authorList>
            <person name="Winkel M."/>
            <person name="Salman V."/>
            <person name="Woyke T."/>
            <person name="Schulz-Vogt H."/>
            <person name="Richter M."/>
            <person name="Flood B."/>
            <person name="Bailey J."/>
            <person name="Amann R."/>
            <person name="Mussmann M."/>
        </authorList>
    </citation>
    <scope>NUCLEOTIDE SEQUENCE [LARGE SCALE GENOMIC DNA]</scope>
    <source>
        <strain evidence="6 7">THI036</strain>
    </source>
</reference>
<proteinExistence type="predicted"/>
<dbReference type="SUPFAM" id="SSF88946">
    <property type="entry name" value="Sigma2 domain of RNA polymerase sigma factors"/>
    <property type="match status" value="1"/>
</dbReference>
<evidence type="ECO:0000256" key="3">
    <source>
        <dbReference type="ARBA" id="ARBA00023125"/>
    </source>
</evidence>
<keyword evidence="1" id="KW-0805">Transcription regulation</keyword>